<dbReference type="EMBL" id="JBEPBX010000038">
    <property type="protein sequence ID" value="MER6617480.1"/>
    <property type="molecule type" value="Genomic_DNA"/>
</dbReference>
<feature type="region of interest" description="Disordered" evidence="1">
    <location>
        <begin position="79"/>
        <end position="116"/>
    </location>
</feature>
<dbReference type="Pfam" id="PF00094">
    <property type="entry name" value="VWD"/>
    <property type="match status" value="1"/>
</dbReference>
<keyword evidence="5" id="KW-1185">Reference proteome</keyword>
<dbReference type="PANTHER" id="PTHR13802">
    <property type="entry name" value="MUCIN 4-RELATED"/>
    <property type="match status" value="1"/>
</dbReference>
<feature type="domain" description="VWFD" evidence="3">
    <location>
        <begin position="214"/>
        <end position="408"/>
    </location>
</feature>
<dbReference type="Gene3D" id="2.60.120.380">
    <property type="match status" value="2"/>
</dbReference>
<sequence length="794" mass="83098">MTVWHRLRRRVVVPGAAALAFTLAVSVETPAAAVVAVGDSLHGVYDGCIAKFTAAGKRDLVDQLDRSPHKFRFEESAGTVSNPDWWNSERAANGQGTGGTTKWNPNDTTPLPGEDSDVLRDTCATLYHEMSHLADYDKGTNRRDTCRYMSAGNEVDTGITVAEVKATRKENEYRATQGLLPRTKYGSGTTLPPEGTDCLPKPAPPPSQGGCGAGCAIGTGDPHLTTFDGLFYDFQSVGEFVLTRSSPREPDIRHLEIQGRLSPLPGLSTVSLFSAVAADVGGHRVGVYLESSGAVLRVDGKVVMASSGVRTLPHGGEIEQHGPQTVEIRWPDRSVLLVEAVGTSSLTVSVYLADSHKGAVEGLFGNDDGRPDNDVVVRGGRVLGATPAPEALHSTYADSWRITQSQSLFDYRSGQTTDTFTDRTFPHEAVVAADLPNRAAAEATCRNADVTAARSLEACILDVGLTGEIAFAAAAAATQKQLAAGTATKLSVQQPDGKVELVFEGMSGQRVFVDVLSSDLPDQCDALHLMNPSGTKLAGGCIVDGKGFVDATALTATGRYRLVLAPADGATGQAVVRVITTVDQVGAISKGGPSVSAGVGRAGGESRLSFTGTAGQKVFVDVPESTLPDMCNVFRLLDPANDVIAHGCVARGNGWIDAVTLPESGRYTILVDPADRTTGVAQLRLIEVTDQVGTTTVDGPKLVASIAQAGAASRFRFSGSAGQRVFVDVPVSTLPDQCDVLKLLGPGDEVLAGGCVTNGKGGIDGTVLPTTGDYTLLVDPADRTTGTAHLRLHT</sequence>
<dbReference type="Proteomes" id="UP001445472">
    <property type="component" value="Unassembled WGS sequence"/>
</dbReference>
<proteinExistence type="predicted"/>
<dbReference type="SMART" id="SM00216">
    <property type="entry name" value="VWD"/>
    <property type="match status" value="1"/>
</dbReference>
<gene>
    <name evidence="4" type="ORF">ABT276_29895</name>
</gene>
<feature type="signal peptide" evidence="2">
    <location>
        <begin position="1"/>
        <end position="26"/>
    </location>
</feature>
<evidence type="ECO:0000313" key="4">
    <source>
        <dbReference type="EMBL" id="MER6617480.1"/>
    </source>
</evidence>
<organism evidence="4 5">
    <name type="scientific">Streptomyces xantholiticus</name>
    <dbReference type="NCBI Taxonomy" id="68285"/>
    <lineage>
        <taxon>Bacteria</taxon>
        <taxon>Bacillati</taxon>
        <taxon>Actinomycetota</taxon>
        <taxon>Actinomycetes</taxon>
        <taxon>Kitasatosporales</taxon>
        <taxon>Streptomycetaceae</taxon>
        <taxon>Streptomyces</taxon>
    </lineage>
</organism>
<dbReference type="InterPro" id="IPR051495">
    <property type="entry name" value="Epithelial_Barrier/Signaling"/>
</dbReference>
<evidence type="ECO:0000259" key="3">
    <source>
        <dbReference type="PROSITE" id="PS51233"/>
    </source>
</evidence>
<dbReference type="PROSITE" id="PS51233">
    <property type="entry name" value="VWFD"/>
    <property type="match status" value="1"/>
</dbReference>
<feature type="compositionally biased region" description="Polar residues" evidence="1">
    <location>
        <begin position="100"/>
        <end position="109"/>
    </location>
</feature>
<comment type="caution">
    <text evidence="4">The sequence shown here is derived from an EMBL/GenBank/DDBJ whole genome shotgun (WGS) entry which is preliminary data.</text>
</comment>
<protein>
    <submittedName>
        <fullName evidence="4">VWD domain-containing protein</fullName>
    </submittedName>
</protein>
<feature type="chain" id="PRO_5045807258" evidence="2">
    <location>
        <begin position="27"/>
        <end position="794"/>
    </location>
</feature>
<evidence type="ECO:0000256" key="2">
    <source>
        <dbReference type="SAM" id="SignalP"/>
    </source>
</evidence>
<reference evidence="4 5" key="1">
    <citation type="submission" date="2024-06" db="EMBL/GenBank/DDBJ databases">
        <title>The Natural Products Discovery Center: Release of the First 8490 Sequenced Strains for Exploring Actinobacteria Biosynthetic Diversity.</title>
        <authorList>
            <person name="Kalkreuter E."/>
            <person name="Kautsar S.A."/>
            <person name="Yang D."/>
            <person name="Bader C.D."/>
            <person name="Teijaro C.N."/>
            <person name="Fluegel L."/>
            <person name="Davis C.M."/>
            <person name="Simpson J.R."/>
            <person name="Lauterbach L."/>
            <person name="Steele A.D."/>
            <person name="Gui C."/>
            <person name="Meng S."/>
            <person name="Li G."/>
            <person name="Viehrig K."/>
            <person name="Ye F."/>
            <person name="Su P."/>
            <person name="Kiefer A.F."/>
            <person name="Nichols A."/>
            <person name="Cepeda A.J."/>
            <person name="Yan W."/>
            <person name="Fan B."/>
            <person name="Jiang Y."/>
            <person name="Adhikari A."/>
            <person name="Zheng C.-J."/>
            <person name="Schuster L."/>
            <person name="Cowan T.M."/>
            <person name="Smanski M.J."/>
            <person name="Chevrette M.G."/>
            <person name="De Carvalho L.P.S."/>
            <person name="Shen B."/>
        </authorList>
    </citation>
    <scope>NUCLEOTIDE SEQUENCE [LARGE SCALE GENOMIC DNA]</scope>
    <source>
        <strain evidence="4 5">NPDC000837</strain>
    </source>
</reference>
<evidence type="ECO:0000256" key="1">
    <source>
        <dbReference type="SAM" id="MobiDB-lite"/>
    </source>
</evidence>
<accession>A0ABV1V4D3</accession>
<keyword evidence="2" id="KW-0732">Signal</keyword>
<name>A0ABV1V4D3_9ACTN</name>
<dbReference type="RefSeq" id="WP_351978548.1">
    <property type="nucleotide sequence ID" value="NZ_JBEPBX010000038.1"/>
</dbReference>
<dbReference type="InterPro" id="IPR001846">
    <property type="entry name" value="VWF_type-D"/>
</dbReference>
<evidence type="ECO:0000313" key="5">
    <source>
        <dbReference type="Proteomes" id="UP001445472"/>
    </source>
</evidence>
<dbReference type="PANTHER" id="PTHR13802:SF52">
    <property type="entry name" value="MUCIN-4"/>
    <property type="match status" value="1"/>
</dbReference>